<feature type="compositionally biased region" description="Acidic residues" evidence="1">
    <location>
        <begin position="265"/>
        <end position="274"/>
    </location>
</feature>
<feature type="transmembrane region" description="Helical" evidence="2">
    <location>
        <begin position="460"/>
        <end position="482"/>
    </location>
</feature>
<feature type="compositionally biased region" description="Low complexity" evidence="1">
    <location>
        <begin position="228"/>
        <end position="239"/>
    </location>
</feature>
<evidence type="ECO:0000313" key="3">
    <source>
        <dbReference type="EMBL" id="QMT98256.1"/>
    </source>
</evidence>
<accession>A0A7D7Y5H9</accession>
<feature type="compositionally biased region" description="Basic and acidic residues" evidence="1">
    <location>
        <begin position="275"/>
        <end position="290"/>
    </location>
</feature>
<evidence type="ECO:0000256" key="1">
    <source>
        <dbReference type="SAM" id="MobiDB-lite"/>
    </source>
</evidence>
<name>A0A7D7Y5H9_9MOLU</name>
<evidence type="ECO:0000313" key="4">
    <source>
        <dbReference type="Proteomes" id="UP000514704"/>
    </source>
</evidence>
<keyword evidence="2" id="KW-0812">Transmembrane</keyword>
<feature type="compositionally biased region" description="Basic and acidic residues" evidence="1">
    <location>
        <begin position="118"/>
        <end position="131"/>
    </location>
</feature>
<dbReference type="AlphaFoldDB" id="A0A7D7Y5H9"/>
<feature type="region of interest" description="Disordered" evidence="1">
    <location>
        <begin position="65"/>
        <end position="342"/>
    </location>
</feature>
<dbReference type="EMBL" id="CP059674">
    <property type="protein sequence ID" value="QMT98256.1"/>
    <property type="molecule type" value="Genomic_DNA"/>
</dbReference>
<feature type="compositionally biased region" description="Acidic residues" evidence="1">
    <location>
        <begin position="240"/>
        <end position="250"/>
    </location>
</feature>
<feature type="compositionally biased region" description="Acidic residues" evidence="1">
    <location>
        <begin position="90"/>
        <end position="108"/>
    </location>
</feature>
<feature type="compositionally biased region" description="Acidic residues" evidence="1">
    <location>
        <begin position="161"/>
        <end position="172"/>
    </location>
</feature>
<reference evidence="3 4" key="1">
    <citation type="journal article" date="2017" name="Int. J. Syst. Evol. Microbiol.">
        <title>Mycoplasma tullyi sp. nov., isolated from penguins of the genus Spheniscus.</title>
        <authorList>
            <person name="Yavari C.A."/>
            <person name="Ramirez A.S."/>
            <person name="Nicholas R.A.J."/>
            <person name="Radford A.D."/>
            <person name="Darby A.C."/>
            <person name="Bradbury J.M."/>
        </authorList>
    </citation>
    <scope>NUCLEOTIDE SEQUENCE [LARGE SCALE GENOMIC DNA]</scope>
    <source>
        <strain evidence="3 4">56A97T</strain>
    </source>
</reference>
<organism evidence="3 4">
    <name type="scientific">Mycoplasma tullyi</name>
    <dbReference type="NCBI Taxonomy" id="1612150"/>
    <lineage>
        <taxon>Bacteria</taxon>
        <taxon>Bacillati</taxon>
        <taxon>Mycoplasmatota</taxon>
        <taxon>Mollicutes</taxon>
        <taxon>Mycoplasmataceae</taxon>
        <taxon>Mycoplasma</taxon>
    </lineage>
</organism>
<keyword evidence="2" id="KW-0472">Membrane</keyword>
<proteinExistence type="predicted"/>
<dbReference type="RefSeq" id="WP_182078543.1">
    <property type="nucleotide sequence ID" value="NZ_CP059674.1"/>
</dbReference>
<feature type="compositionally biased region" description="Basic and acidic residues" evidence="1">
    <location>
        <begin position="208"/>
        <end position="219"/>
    </location>
</feature>
<keyword evidence="2" id="KW-1133">Transmembrane helix</keyword>
<feature type="compositionally biased region" description="Polar residues" evidence="1">
    <location>
        <begin position="306"/>
        <end position="317"/>
    </location>
</feature>
<gene>
    <name evidence="3" type="ORF">H3143_01975</name>
</gene>
<keyword evidence="4" id="KW-1185">Reference proteome</keyword>
<dbReference type="Proteomes" id="UP000514704">
    <property type="component" value="Chromosome"/>
</dbReference>
<evidence type="ECO:0000256" key="2">
    <source>
        <dbReference type="SAM" id="Phobius"/>
    </source>
</evidence>
<feature type="compositionally biased region" description="Polar residues" evidence="1">
    <location>
        <begin position="145"/>
        <end position="160"/>
    </location>
</feature>
<sequence length="1052" mass="121188">MNKEVETENAPKKKLALDNYYSDQIEEDKKAHHQLLDDEKFDYTYDYYLVYMSLLENALVKRLENKKNKTVESKPVKEAENSAKSSEAEEKVEDQEVNSKEEAEDSETENQVIVQEANSKEEIEASEKNSEDQENDSEDDLEVNASGSEEQAEDQANGSENEVEASENDSEGQVEVSAPLSEDQVVISAPQYEDEVEASTADSQIQEVESKEEQDHVVEDQIVEDNMDQQTNNDSNQNDIVDEEEQEEQSDVLVDSEQVQKDQLQDEENLEDLETENKVEDQNIDSKEEVSTSSTNVENSKDESNVQDQKTESNALVSNVEPKPQDPKVASKSKQQSTTNDIHALDERAALSIKKLLDPSTISLLPIPSAFSNYTNNNDQQTEDNKYHLSFADVSVDPINNFYQKVVDSVDPLLDDYIKLIINENHQPLKQQQVLVDESKIIETNIKNLYKTQKILGRKVANVFIIISCFLIFGLALIPILLKNKKIINEYDAYENQRKNELEQIWTTSHGLSLQFASRLNFNEMIKFIANKLNLGYGNYCSQETYQFISSCMNDFTVLHSAANFKYKNTEITDCVATYEEIRPIVTSNAVRFPYRDIETYTTSDGAIRTRTVTKYETLVAYHEEPTPFLEDRHFQILKTNFKPGFSFTTNVKTKTDKTKIKNFINFENKEFSKKLRITNDDNQINTELLEFFTIKAQEDYLKWADELNHKFNLTKTGRFLINDYVDVDYELDGLTTLPKKVKKNTVVSPLTQYSSWDINVAYNINEFNLKHLVAYQKQTVDQLVDIFKMVAKYYLYDFAEQVTPFLLSPAINREWYSSDGNYKIANSGNFEDHISSKDKPSNSYLLAKVYYEGLINFNQYDQAKKAWFEINRLDRDNQFLRYDLAHKSYGAQEEVDLVLVTGVHVGTQTIPVPYTRYYPIEEDKTVFYLAKDRTNKNNFIISKKKSNGFFELAHKANIPISNLDKINLHPNTSIEMQNPYQVLLDPNQVAYLDILNQLQNNCTDKIHVQANDDGYFIFVNSTQANDLALPEFFNSIKKLKNNLLELNQLEN</sequence>
<protein>
    <submittedName>
        <fullName evidence="3">Uncharacterized protein</fullName>
    </submittedName>
</protein>
<feature type="compositionally biased region" description="Polar residues" evidence="1">
    <location>
        <begin position="332"/>
        <end position="341"/>
    </location>
</feature>
<feature type="compositionally biased region" description="Basic and acidic residues" evidence="1">
    <location>
        <begin position="65"/>
        <end position="89"/>
    </location>
</feature>
<feature type="compositionally biased region" description="Acidic residues" evidence="1">
    <location>
        <begin position="132"/>
        <end position="142"/>
    </location>
</feature>
<dbReference type="KEGG" id="mtuy:H3143_01975"/>